<evidence type="ECO:0000313" key="1">
    <source>
        <dbReference type="EMBL" id="QPD06396.1"/>
    </source>
</evidence>
<accession>A0A7S8FIW2</accession>
<gene>
    <name evidence="1" type="ORF">Nkreftii_004170</name>
</gene>
<proteinExistence type="predicted"/>
<dbReference type="EMBL" id="CP047423">
    <property type="protein sequence ID" value="QPD06396.1"/>
    <property type="molecule type" value="Genomic_DNA"/>
</dbReference>
<dbReference type="KEGG" id="nkf:Nkreftii_004170"/>
<sequence>MHLVSRLCFFLSNPTHLLYKDPDGIDREQLVFKNAKLAPGIGKLPISYEIHNHKSGDEGASYWNTIDVASDDADNVVKLHAARGVPDQLIVERPPRLDVHIEIGPEFFSRLLGINWKEHFIKLTLNTKSDEPVSGLKLPFDWQSMTGQDVIMPIGSYDIECQERQPSPLTALDRSALFRALTRLFRIGFGR</sequence>
<dbReference type="AlphaFoldDB" id="A0A7S8FIW2"/>
<dbReference type="Proteomes" id="UP000593737">
    <property type="component" value="Chromosome"/>
</dbReference>
<organism evidence="1 2">
    <name type="scientific">Candidatus Nitrospira kreftii</name>
    <dbReference type="NCBI Taxonomy" id="2652173"/>
    <lineage>
        <taxon>Bacteria</taxon>
        <taxon>Pseudomonadati</taxon>
        <taxon>Nitrospirota</taxon>
        <taxon>Nitrospiria</taxon>
        <taxon>Nitrospirales</taxon>
        <taxon>Nitrospiraceae</taxon>
        <taxon>Nitrospira</taxon>
    </lineage>
</organism>
<reference evidence="1 2" key="1">
    <citation type="journal article" date="2020" name="ISME J.">
        <title>Enrichment and physiological characterization of a novel comammox Nitrospira indicates ammonium inhibition of complete nitrification.</title>
        <authorList>
            <person name="Sakoula D."/>
            <person name="Koch H."/>
            <person name="Frank J."/>
            <person name="Jetten M.S.M."/>
            <person name="van Kessel M.A.H.J."/>
            <person name="Lucker S."/>
        </authorList>
    </citation>
    <scope>NUCLEOTIDE SEQUENCE [LARGE SCALE GENOMIC DNA]</scope>
    <source>
        <strain evidence="1">Comreactor17</strain>
    </source>
</reference>
<name>A0A7S8FIW2_9BACT</name>
<evidence type="ECO:0000313" key="2">
    <source>
        <dbReference type="Proteomes" id="UP000593737"/>
    </source>
</evidence>
<protein>
    <submittedName>
        <fullName evidence="1">Uncharacterized protein</fullName>
    </submittedName>
</protein>